<evidence type="ECO:0000256" key="6">
    <source>
        <dbReference type="ARBA" id="ARBA00023040"/>
    </source>
</evidence>
<dbReference type="EMBL" id="JAGMUV010000002">
    <property type="protein sequence ID" value="KAH7170366.1"/>
    <property type="molecule type" value="Genomic_DNA"/>
</dbReference>
<feature type="transmembrane region" description="Helical" evidence="11">
    <location>
        <begin position="34"/>
        <end position="52"/>
    </location>
</feature>
<organism evidence="12 13">
    <name type="scientific">Dactylonectria macrodidyma</name>
    <dbReference type="NCBI Taxonomy" id="307937"/>
    <lineage>
        <taxon>Eukaryota</taxon>
        <taxon>Fungi</taxon>
        <taxon>Dikarya</taxon>
        <taxon>Ascomycota</taxon>
        <taxon>Pezizomycotina</taxon>
        <taxon>Sordariomycetes</taxon>
        <taxon>Hypocreomycetidae</taxon>
        <taxon>Hypocreales</taxon>
        <taxon>Nectriaceae</taxon>
        <taxon>Dactylonectria</taxon>
    </lineage>
</organism>
<evidence type="ECO:0000256" key="11">
    <source>
        <dbReference type="SAM" id="Phobius"/>
    </source>
</evidence>
<evidence type="ECO:0000313" key="12">
    <source>
        <dbReference type="EMBL" id="KAH7170366.1"/>
    </source>
</evidence>
<sequence length="548" mass="61057">MASPTDMISDDGASFIFTAPGSATTPSASLTANLASRVILGLLANLVCLVPLRHLYRGGEFAAVVFIANIEVINFKTVVHALIWRNDNTESWWTGYGLCDVYPYIHNATLSLYVTCLLAMMRNLAQQVGLMRANPLTVRERRRRNLGQALIIFSLPVIQLAWVWPLTAQRYLVATLVGCTWAAWPSWPYIVFFIAAPVAVSMITVFYSILVYIRFREVAKSTVSALSNNRVANQRAQRARRRLYLMVVSILIPFFPIVVVLALLNIRHATPLQSFNYNTIHGTRFPFPWNTVTYLPSSQLEFAFINNCYINILSAIPVFIFFGMTKNAMNTYRQGCLRLGLGWFFPKLNVEYDPDRDAYGSSGLSSTATGSTNSTTAARIKSLLWTKPYHTLSTFSGVRTTRSRSDALSSVDVEHGLASNHPPHPQPTYSSSVPDLTSPARLVHPNPFLFRTHLNFSIPSKLFPSLSSKKSKYPHSNQALPLGSLTSVTHQPQWEPPTNPPNIQTRVWSISEGGVSGRATPEVDLLSPLPLNQSVTVETKLTREAHQR</sequence>
<proteinExistence type="inferred from homology"/>
<feature type="region of interest" description="Disordered" evidence="10">
    <location>
        <begin position="415"/>
        <end position="437"/>
    </location>
</feature>
<comment type="subcellular location">
    <subcellularLocation>
        <location evidence="1">Membrane</location>
        <topology evidence="1">Multi-pass membrane protein</topology>
    </subcellularLocation>
</comment>
<keyword evidence="8 12" id="KW-0675">Receptor</keyword>
<keyword evidence="4 11" id="KW-0812">Transmembrane</keyword>
<evidence type="ECO:0000313" key="13">
    <source>
        <dbReference type="Proteomes" id="UP000738349"/>
    </source>
</evidence>
<protein>
    <submittedName>
        <fullName evidence="12">Pheromone A receptor-domain-containing protein</fullName>
    </submittedName>
</protein>
<dbReference type="Proteomes" id="UP000738349">
    <property type="component" value="Unassembled WGS sequence"/>
</dbReference>
<dbReference type="GO" id="GO:0000750">
    <property type="term" value="P:pheromone-dependent signal transduction involved in conjugation with cellular fusion"/>
    <property type="evidence" value="ECO:0007669"/>
    <property type="project" value="TreeGrafter"/>
</dbReference>
<feature type="transmembrane region" description="Helical" evidence="11">
    <location>
        <begin position="104"/>
        <end position="125"/>
    </location>
</feature>
<dbReference type="OrthoDB" id="2874149at2759"/>
<dbReference type="PANTHER" id="PTHR28097">
    <property type="entry name" value="PHEROMONE A FACTOR RECEPTOR"/>
    <property type="match status" value="1"/>
</dbReference>
<keyword evidence="3" id="KW-0589">Pheromone response</keyword>
<evidence type="ECO:0000256" key="8">
    <source>
        <dbReference type="ARBA" id="ARBA00023170"/>
    </source>
</evidence>
<evidence type="ECO:0000256" key="2">
    <source>
        <dbReference type="ARBA" id="ARBA00011085"/>
    </source>
</evidence>
<feature type="transmembrane region" description="Helical" evidence="11">
    <location>
        <begin position="146"/>
        <end position="167"/>
    </location>
</feature>
<feature type="transmembrane region" description="Helical" evidence="11">
    <location>
        <begin position="304"/>
        <end position="324"/>
    </location>
</feature>
<feature type="transmembrane region" description="Helical" evidence="11">
    <location>
        <begin position="243"/>
        <end position="266"/>
    </location>
</feature>
<feature type="transmembrane region" description="Helical" evidence="11">
    <location>
        <begin position="187"/>
        <end position="213"/>
    </location>
</feature>
<feature type="transmembrane region" description="Helical" evidence="11">
    <location>
        <begin position="61"/>
        <end position="84"/>
    </location>
</feature>
<evidence type="ECO:0000256" key="4">
    <source>
        <dbReference type="ARBA" id="ARBA00022692"/>
    </source>
</evidence>
<evidence type="ECO:0000256" key="1">
    <source>
        <dbReference type="ARBA" id="ARBA00004141"/>
    </source>
</evidence>
<reference evidence="12" key="1">
    <citation type="journal article" date="2021" name="Nat. Commun.">
        <title>Genetic determinants of endophytism in the Arabidopsis root mycobiome.</title>
        <authorList>
            <person name="Mesny F."/>
            <person name="Miyauchi S."/>
            <person name="Thiergart T."/>
            <person name="Pickel B."/>
            <person name="Atanasova L."/>
            <person name="Karlsson M."/>
            <person name="Huettel B."/>
            <person name="Barry K.W."/>
            <person name="Haridas S."/>
            <person name="Chen C."/>
            <person name="Bauer D."/>
            <person name="Andreopoulos W."/>
            <person name="Pangilinan J."/>
            <person name="LaButti K."/>
            <person name="Riley R."/>
            <person name="Lipzen A."/>
            <person name="Clum A."/>
            <person name="Drula E."/>
            <person name="Henrissat B."/>
            <person name="Kohler A."/>
            <person name="Grigoriev I.V."/>
            <person name="Martin F.M."/>
            <person name="Hacquard S."/>
        </authorList>
    </citation>
    <scope>NUCLEOTIDE SEQUENCE</scope>
    <source>
        <strain evidence="12">MPI-CAGE-AT-0147</strain>
    </source>
</reference>
<dbReference type="GO" id="GO:0005886">
    <property type="term" value="C:plasma membrane"/>
    <property type="evidence" value="ECO:0007669"/>
    <property type="project" value="TreeGrafter"/>
</dbReference>
<comment type="caution">
    <text evidence="12">The sequence shown here is derived from an EMBL/GenBank/DDBJ whole genome shotgun (WGS) entry which is preliminary data.</text>
</comment>
<keyword evidence="9" id="KW-0807">Transducer</keyword>
<gene>
    <name evidence="12" type="ORF">EDB81DRAFT_162148</name>
</gene>
<keyword evidence="7 11" id="KW-0472">Membrane</keyword>
<dbReference type="GO" id="GO:0004932">
    <property type="term" value="F:mating-type factor pheromone receptor activity"/>
    <property type="evidence" value="ECO:0007669"/>
    <property type="project" value="InterPro"/>
</dbReference>
<evidence type="ECO:0000256" key="5">
    <source>
        <dbReference type="ARBA" id="ARBA00022989"/>
    </source>
</evidence>
<evidence type="ECO:0000256" key="9">
    <source>
        <dbReference type="ARBA" id="ARBA00023224"/>
    </source>
</evidence>
<dbReference type="InterPro" id="IPR001499">
    <property type="entry name" value="GPCR_STE3"/>
</dbReference>
<dbReference type="AlphaFoldDB" id="A0A9P9FPQ8"/>
<keyword evidence="13" id="KW-1185">Reference proteome</keyword>
<keyword evidence="6" id="KW-0297">G-protein coupled receptor</keyword>
<evidence type="ECO:0000256" key="3">
    <source>
        <dbReference type="ARBA" id="ARBA00022507"/>
    </source>
</evidence>
<evidence type="ECO:0000256" key="7">
    <source>
        <dbReference type="ARBA" id="ARBA00023136"/>
    </source>
</evidence>
<keyword evidence="5 11" id="KW-1133">Transmembrane helix</keyword>
<dbReference type="Pfam" id="PF02076">
    <property type="entry name" value="STE3"/>
    <property type="match status" value="1"/>
</dbReference>
<accession>A0A9P9FPQ8</accession>
<dbReference type="PANTHER" id="PTHR28097:SF1">
    <property type="entry name" value="PHEROMONE A FACTOR RECEPTOR"/>
    <property type="match status" value="1"/>
</dbReference>
<comment type="similarity">
    <text evidence="2">Belongs to the G-protein coupled receptor 4 family.</text>
</comment>
<name>A0A9P9FPQ8_9HYPO</name>
<evidence type="ECO:0000256" key="10">
    <source>
        <dbReference type="SAM" id="MobiDB-lite"/>
    </source>
</evidence>